<dbReference type="PROSITE" id="PS51900">
    <property type="entry name" value="CB"/>
    <property type="match status" value="1"/>
</dbReference>
<dbReference type="Gene3D" id="1.10.443.10">
    <property type="entry name" value="Intergrase catalytic core"/>
    <property type="match status" value="1"/>
</dbReference>
<dbReference type="GO" id="GO:0006310">
    <property type="term" value="P:DNA recombination"/>
    <property type="evidence" value="ECO:0007669"/>
    <property type="project" value="UniProtKB-KW"/>
</dbReference>
<dbReference type="RefSeq" id="WP_093975099.1">
    <property type="nucleotide sequence ID" value="NZ_FXXQ01000011.1"/>
</dbReference>
<dbReference type="PROSITE" id="PS51898">
    <property type="entry name" value="TYR_RECOMBINASE"/>
    <property type="match status" value="1"/>
</dbReference>
<dbReference type="PANTHER" id="PTHR30629:SF2">
    <property type="entry name" value="PROPHAGE INTEGRASE INTS-RELATED"/>
    <property type="match status" value="1"/>
</dbReference>
<dbReference type="GO" id="GO:0015074">
    <property type="term" value="P:DNA integration"/>
    <property type="evidence" value="ECO:0007669"/>
    <property type="project" value="UniProtKB-KW"/>
</dbReference>
<gene>
    <name evidence="8" type="ORF">BOA8489_03018</name>
</gene>
<comment type="similarity">
    <text evidence="1">Belongs to the 'phage' integrase family.</text>
</comment>
<proteinExistence type="inferred from homology"/>
<evidence type="ECO:0000256" key="1">
    <source>
        <dbReference type="ARBA" id="ARBA00008857"/>
    </source>
</evidence>
<keyword evidence="3 5" id="KW-0238">DNA-binding</keyword>
<dbReference type="InterPro" id="IPR010998">
    <property type="entry name" value="Integrase_recombinase_N"/>
</dbReference>
<dbReference type="Gene3D" id="1.10.150.130">
    <property type="match status" value="1"/>
</dbReference>
<dbReference type="PANTHER" id="PTHR30629">
    <property type="entry name" value="PROPHAGE INTEGRASE"/>
    <property type="match status" value="1"/>
</dbReference>
<sequence length="431" mass="48679">MDQAMPLKLPRYMFRRANGSFRYKRNVPKDLRKVISKATVYRQLGNTYQDALRALPKVHADIEALFDRERRTTDEQRARELVRERLGERHQSMFIEGAVDPEWPEYDDFQDLAEDVEHAVPKGVTQQIRAATSKAAPMSLSRVLDEYYAYKAEDADNGLGTRLDRIRKDLILSLGKNRYEWTELQDLTRADANTYRDVLLARMSPNSVQRNLGVVKAAINHALLEHDLDFRNVFQAIKIKGAGSSSTDRLPITDEQLTLMGPAFASNDTAKALLLLLTDTGARLAEITGLEAKDVDLDNAILHIRPNDRRGLKTKTSSRSIPLSQRAAECLREHQVGLSDTDPIFPAYAKPRGNDSASAMLMKRLRTVIADKKITMHSLRHRMKDKLRNSGCPEHLSMAILGHSANTVAANYGSGYAIDVMREALERVWVE</sequence>
<dbReference type="AlphaFoldDB" id="A0A238J2J5"/>
<evidence type="ECO:0000313" key="9">
    <source>
        <dbReference type="Proteomes" id="UP000201838"/>
    </source>
</evidence>
<evidence type="ECO:0000256" key="4">
    <source>
        <dbReference type="ARBA" id="ARBA00023172"/>
    </source>
</evidence>
<dbReference type="SUPFAM" id="SSF56349">
    <property type="entry name" value="DNA breaking-rejoining enzymes"/>
    <property type="match status" value="1"/>
</dbReference>
<organism evidence="8 9">
    <name type="scientific">Boseongicola aestuarii</name>
    <dbReference type="NCBI Taxonomy" id="1470561"/>
    <lineage>
        <taxon>Bacteria</taxon>
        <taxon>Pseudomonadati</taxon>
        <taxon>Pseudomonadota</taxon>
        <taxon>Alphaproteobacteria</taxon>
        <taxon>Rhodobacterales</taxon>
        <taxon>Paracoccaceae</taxon>
        <taxon>Boseongicola</taxon>
    </lineage>
</organism>
<dbReference type="InterPro" id="IPR044068">
    <property type="entry name" value="CB"/>
</dbReference>
<dbReference type="GO" id="GO:0003677">
    <property type="term" value="F:DNA binding"/>
    <property type="evidence" value="ECO:0007669"/>
    <property type="project" value="UniProtKB-UniRule"/>
</dbReference>
<evidence type="ECO:0000259" key="7">
    <source>
        <dbReference type="PROSITE" id="PS51900"/>
    </source>
</evidence>
<keyword evidence="4" id="KW-0233">DNA recombination</keyword>
<accession>A0A238J2J5</accession>
<dbReference type="InterPro" id="IPR013762">
    <property type="entry name" value="Integrase-like_cat_sf"/>
</dbReference>
<protein>
    <submittedName>
        <fullName evidence="8">Site-specific tyrosine recombinase XerC</fullName>
    </submittedName>
</protein>
<dbReference type="InterPro" id="IPR050808">
    <property type="entry name" value="Phage_Integrase"/>
</dbReference>
<dbReference type="InterPro" id="IPR011010">
    <property type="entry name" value="DNA_brk_join_enz"/>
</dbReference>
<reference evidence="8 9" key="1">
    <citation type="submission" date="2017-05" db="EMBL/GenBank/DDBJ databases">
        <authorList>
            <person name="Song R."/>
            <person name="Chenine A.L."/>
            <person name="Ruprecht R.M."/>
        </authorList>
    </citation>
    <scope>NUCLEOTIDE SEQUENCE [LARGE SCALE GENOMIC DNA]</scope>
    <source>
        <strain evidence="8 9">CECT 8489</strain>
    </source>
</reference>
<dbReference type="EMBL" id="FXXQ01000011">
    <property type="protein sequence ID" value="SMX24886.1"/>
    <property type="molecule type" value="Genomic_DNA"/>
</dbReference>
<feature type="domain" description="Core-binding (CB)" evidence="7">
    <location>
        <begin position="138"/>
        <end position="223"/>
    </location>
</feature>
<dbReference type="Pfam" id="PF00589">
    <property type="entry name" value="Phage_integrase"/>
    <property type="match status" value="1"/>
</dbReference>
<dbReference type="InterPro" id="IPR002104">
    <property type="entry name" value="Integrase_catalytic"/>
</dbReference>
<evidence type="ECO:0000256" key="5">
    <source>
        <dbReference type="PROSITE-ProRule" id="PRU01248"/>
    </source>
</evidence>
<evidence type="ECO:0000256" key="2">
    <source>
        <dbReference type="ARBA" id="ARBA00022908"/>
    </source>
</evidence>
<evidence type="ECO:0000313" key="8">
    <source>
        <dbReference type="EMBL" id="SMX24886.1"/>
    </source>
</evidence>
<keyword evidence="2" id="KW-0229">DNA integration</keyword>
<dbReference type="Proteomes" id="UP000201838">
    <property type="component" value="Unassembled WGS sequence"/>
</dbReference>
<feature type="domain" description="Tyr recombinase" evidence="6">
    <location>
        <begin position="247"/>
        <end position="426"/>
    </location>
</feature>
<dbReference type="OrthoDB" id="7222937at2"/>
<evidence type="ECO:0000259" key="6">
    <source>
        <dbReference type="PROSITE" id="PS51898"/>
    </source>
</evidence>
<evidence type="ECO:0000256" key="3">
    <source>
        <dbReference type="ARBA" id="ARBA00023125"/>
    </source>
</evidence>
<name>A0A238J2J5_9RHOB</name>
<keyword evidence="9" id="KW-1185">Reference proteome</keyword>